<evidence type="ECO:0000256" key="1">
    <source>
        <dbReference type="SAM" id="Phobius"/>
    </source>
</evidence>
<dbReference type="PATRIC" id="fig|1214101.3.peg.320"/>
<dbReference type="EMBL" id="HE971709">
    <property type="protein sequence ID" value="CCK24698.1"/>
    <property type="molecule type" value="Genomic_DNA"/>
</dbReference>
<accession>K4QUP4</accession>
<keyword evidence="1" id="KW-0812">Transmembrane</keyword>
<name>K4QUP4_STRDJ</name>
<reference evidence="2 3" key="1">
    <citation type="journal article" date="2012" name="J. Bacteriol.">
        <title>Genome sequence of the bacterium Streptomyces davawensis JCM 4913 and heterologous production of the unique antibiotic roseoflavin.</title>
        <authorList>
            <person name="Jankowitsch F."/>
            <person name="Schwarz J."/>
            <person name="Ruckert C."/>
            <person name="Gust B."/>
            <person name="Szczepanowski R."/>
            <person name="Blom J."/>
            <person name="Pelzer S."/>
            <person name="Kalinowski J."/>
            <person name="Mack M."/>
        </authorList>
    </citation>
    <scope>NUCLEOTIDE SEQUENCE [LARGE SCALE GENOMIC DNA]</scope>
    <source>
        <strain evidence="3">DSM 101723 / JCM 4913 / KCC S-0913 / 768</strain>
    </source>
</reference>
<sequence length="79" mass="8494">MPERQKVRARFWAETACAGLSAILAIMTAFTREWIELLFGVDPDGGNGSLESALVVLFAVAACVFGLVARAERRRAAPA</sequence>
<protein>
    <submittedName>
        <fullName evidence="2">Putative membrane protein</fullName>
    </submittedName>
</protein>
<dbReference type="Proteomes" id="UP000008043">
    <property type="component" value="Chromosome"/>
</dbReference>
<dbReference type="STRING" id="1214101.BN159_0319"/>
<dbReference type="HOGENOM" id="CLU_186971_0_0_11"/>
<evidence type="ECO:0000313" key="2">
    <source>
        <dbReference type="EMBL" id="CCK24698.1"/>
    </source>
</evidence>
<organism evidence="2 3">
    <name type="scientific">Streptomyces davaonensis (strain DSM 101723 / JCM 4913 / KCC S-0913 / 768)</name>
    <dbReference type="NCBI Taxonomy" id="1214101"/>
    <lineage>
        <taxon>Bacteria</taxon>
        <taxon>Bacillati</taxon>
        <taxon>Actinomycetota</taxon>
        <taxon>Actinomycetes</taxon>
        <taxon>Kitasatosporales</taxon>
        <taxon>Streptomycetaceae</taxon>
        <taxon>Streptomyces</taxon>
    </lineage>
</organism>
<feature type="transmembrane region" description="Helical" evidence="1">
    <location>
        <begin position="50"/>
        <end position="69"/>
    </location>
</feature>
<feature type="transmembrane region" description="Helical" evidence="1">
    <location>
        <begin position="12"/>
        <end position="30"/>
    </location>
</feature>
<keyword evidence="3" id="KW-1185">Reference proteome</keyword>
<gene>
    <name evidence="2" type="ORF">BN159_0319</name>
</gene>
<keyword evidence="1" id="KW-1133">Transmembrane helix</keyword>
<dbReference type="AlphaFoldDB" id="K4QUP4"/>
<keyword evidence="1" id="KW-0472">Membrane</keyword>
<proteinExistence type="predicted"/>
<evidence type="ECO:0000313" key="3">
    <source>
        <dbReference type="Proteomes" id="UP000008043"/>
    </source>
</evidence>
<dbReference type="KEGG" id="sdv:BN159_0319"/>